<dbReference type="RefSeq" id="WP_099382733.1">
    <property type="nucleotide sequence ID" value="NZ_PEBD01000008.1"/>
</dbReference>
<dbReference type="SUPFAM" id="SSF53474">
    <property type="entry name" value="alpha/beta-Hydrolases"/>
    <property type="match status" value="1"/>
</dbReference>
<reference evidence="3 4" key="1">
    <citation type="submission" date="2017-10" db="EMBL/GenBank/DDBJ databases">
        <title>The draft genome sequence of Williamsia sp. BULT 1.1 isolated from the semi-arid grassland soils from South Africa.</title>
        <authorList>
            <person name="Kabwe M.H."/>
            <person name="Govender N."/>
            <person name="Mutseka Lunga P."/>
            <person name="Vikram S."/>
            <person name="Makhalanyane T.P."/>
        </authorList>
    </citation>
    <scope>NUCLEOTIDE SEQUENCE [LARGE SCALE GENOMIC DNA]</scope>
    <source>
        <strain evidence="3 4">BULT 1.1</strain>
    </source>
</reference>
<accession>A0A2G3PLL5</accession>
<dbReference type="InterPro" id="IPR000639">
    <property type="entry name" value="Epox_hydrolase-like"/>
</dbReference>
<gene>
    <name evidence="3" type="ORF">CSW57_10495</name>
</gene>
<keyword evidence="1 3" id="KW-0378">Hydrolase</keyword>
<dbReference type="Proteomes" id="UP000225108">
    <property type="component" value="Unassembled WGS sequence"/>
</dbReference>
<dbReference type="Pfam" id="PF00561">
    <property type="entry name" value="Abhydrolase_1"/>
    <property type="match status" value="1"/>
</dbReference>
<dbReference type="InterPro" id="IPR029058">
    <property type="entry name" value="AB_hydrolase_fold"/>
</dbReference>
<organism evidence="3 4">
    <name type="scientific">Williamsia marianensis</name>
    <dbReference type="NCBI Taxonomy" id="85044"/>
    <lineage>
        <taxon>Bacteria</taxon>
        <taxon>Bacillati</taxon>
        <taxon>Actinomycetota</taxon>
        <taxon>Actinomycetes</taxon>
        <taxon>Mycobacteriales</taxon>
        <taxon>Nocardiaceae</taxon>
        <taxon>Williamsia</taxon>
    </lineage>
</organism>
<evidence type="ECO:0000313" key="3">
    <source>
        <dbReference type="EMBL" id="PHV66705.1"/>
    </source>
</evidence>
<comment type="caution">
    <text evidence="3">The sequence shown here is derived from an EMBL/GenBank/DDBJ whole genome shotgun (WGS) entry which is preliminary data.</text>
</comment>
<dbReference type="PRINTS" id="PR00412">
    <property type="entry name" value="EPOXHYDRLASE"/>
</dbReference>
<dbReference type="EMBL" id="PEBD01000008">
    <property type="protein sequence ID" value="PHV66705.1"/>
    <property type="molecule type" value="Genomic_DNA"/>
</dbReference>
<protein>
    <submittedName>
        <fullName evidence="3">Hydrolase</fullName>
    </submittedName>
</protein>
<dbReference type="InterPro" id="IPR000073">
    <property type="entry name" value="AB_hydrolase_1"/>
</dbReference>
<evidence type="ECO:0000259" key="2">
    <source>
        <dbReference type="Pfam" id="PF00561"/>
    </source>
</evidence>
<feature type="domain" description="AB hydrolase-1" evidence="2">
    <location>
        <begin position="22"/>
        <end position="306"/>
    </location>
</feature>
<dbReference type="GO" id="GO:0016787">
    <property type="term" value="F:hydrolase activity"/>
    <property type="evidence" value="ECO:0007669"/>
    <property type="project" value="UniProtKB-KW"/>
</dbReference>
<dbReference type="Gene3D" id="3.40.50.1820">
    <property type="entry name" value="alpha/beta hydrolase"/>
    <property type="match status" value="1"/>
</dbReference>
<evidence type="ECO:0000313" key="4">
    <source>
        <dbReference type="Proteomes" id="UP000225108"/>
    </source>
</evidence>
<dbReference type="PANTHER" id="PTHR43329">
    <property type="entry name" value="EPOXIDE HYDROLASE"/>
    <property type="match status" value="1"/>
</dbReference>
<sequence length="330" mass="36772">MPYRTLTVDGFTWNLVDDGHGPVVLLLHGFPGLAYSWRHQVEPLVTAGFRVIAPDMPGYGATDSPGGLAEYTFSAVADRVVALLDSLEVQQAIVVGHDFGAPTAWTIALEHRDRVAGLVLLAMPYAPDRLPIRPSDAYSALAQQHFFHFEYFMRPDLAETELDAAPREFLMRLFHALSGNFRYLDIWQHPSHRDGRRLGYLDVLPAAPQLPWSWLTEGDLDEYETAFRRTGFTGGLNWYRAADLNWERAVDGRVIDVPACFLAGGEDPVITMAGRKAIGRMRETMPRLQTVRTFEGAGHFLQMERPDEVTSALIGFARSVQDGVPAISCT</sequence>
<proteinExistence type="predicted"/>
<evidence type="ECO:0000256" key="1">
    <source>
        <dbReference type="ARBA" id="ARBA00022801"/>
    </source>
</evidence>
<name>A0A2G3PLL5_WILMA</name>
<dbReference type="AlphaFoldDB" id="A0A2G3PLL5"/>
<dbReference type="PRINTS" id="PR00111">
    <property type="entry name" value="ABHYDROLASE"/>
</dbReference>